<evidence type="ECO:0000313" key="1">
    <source>
        <dbReference type="EMBL" id="CAG8832963.1"/>
    </source>
</evidence>
<feature type="non-terminal residue" evidence="1">
    <location>
        <position position="1"/>
    </location>
</feature>
<feature type="non-terminal residue" evidence="1">
    <location>
        <position position="60"/>
    </location>
</feature>
<dbReference type="Proteomes" id="UP000789920">
    <property type="component" value="Unassembled WGS sequence"/>
</dbReference>
<reference evidence="1" key="1">
    <citation type="submission" date="2021-06" db="EMBL/GenBank/DDBJ databases">
        <authorList>
            <person name="Kallberg Y."/>
            <person name="Tangrot J."/>
            <person name="Rosling A."/>
        </authorList>
    </citation>
    <scope>NUCLEOTIDE SEQUENCE</scope>
    <source>
        <strain evidence="1">MA461A</strain>
    </source>
</reference>
<evidence type="ECO:0000313" key="2">
    <source>
        <dbReference type="Proteomes" id="UP000789920"/>
    </source>
</evidence>
<organism evidence="1 2">
    <name type="scientific">Racocetra persica</name>
    <dbReference type="NCBI Taxonomy" id="160502"/>
    <lineage>
        <taxon>Eukaryota</taxon>
        <taxon>Fungi</taxon>
        <taxon>Fungi incertae sedis</taxon>
        <taxon>Mucoromycota</taxon>
        <taxon>Glomeromycotina</taxon>
        <taxon>Glomeromycetes</taxon>
        <taxon>Diversisporales</taxon>
        <taxon>Gigasporaceae</taxon>
        <taxon>Racocetra</taxon>
    </lineage>
</organism>
<gene>
    <name evidence="1" type="ORF">RPERSI_LOCUS28654</name>
</gene>
<sequence>NDGNFFDNYEEEEIKKVESYCTNSSTDNEDLYINPERIIMELVQVETLDEEQKEKATYLL</sequence>
<proteinExistence type="predicted"/>
<dbReference type="EMBL" id="CAJVQC010105197">
    <property type="protein sequence ID" value="CAG8832963.1"/>
    <property type="molecule type" value="Genomic_DNA"/>
</dbReference>
<comment type="caution">
    <text evidence="1">The sequence shown here is derived from an EMBL/GenBank/DDBJ whole genome shotgun (WGS) entry which is preliminary data.</text>
</comment>
<keyword evidence="2" id="KW-1185">Reference proteome</keyword>
<name>A0ACA9SD55_9GLOM</name>
<protein>
    <submittedName>
        <fullName evidence="1">30562_t:CDS:1</fullName>
    </submittedName>
</protein>
<accession>A0ACA9SD55</accession>